<feature type="region of interest" description="Disordered" evidence="1">
    <location>
        <begin position="1"/>
        <end position="86"/>
    </location>
</feature>
<dbReference type="RefSeq" id="YP_001686957.1">
    <property type="nucleotide sequence ID" value="NC_010356.1"/>
</dbReference>
<gene>
    <name evidence="2" type="ORF">SGHV009</name>
</gene>
<evidence type="ECO:0000256" key="1">
    <source>
        <dbReference type="SAM" id="MobiDB-lite"/>
    </source>
</evidence>
<sequence>MNWNNWPSPSPVQLYSAPGDSYQQQYIPQQCMPAPPQQQQQHQSPPLQQQQHQSPPPQHMTPQQSHHILPMTPHHMPSMTPQQITPQLTQPMTPRQIHSMQNTPQYTTLQTINYQPFIDNTEFDLTSLLNITDNDCQATTEKQEEDYDYLLDMIGHVKTYINKIECLIQKKRNNIHLGNQLGEFLVPKKPRYDETVKDVAIDDDLDLEEGLGKSSDEESDDEDDNNDDDNDDDDEDDNDDNEIKKRKKISPGEKKKVSKEYFNDDQPCTVVTNYTQEPKNSVPRKVVELNEVEVIYELPKNSIYQITRPTKLSFKVMKKLFQKYKYNSKTSLQCIFLAYKDSIINYTKDKSHTNDLQINNMLDTLKILSSLFIVDMAALRNLRHNFIRVVSLALLLYSRNKYIFPFKYGLGETLKVDLKGNIDVVNIKIMKDFRKYVPIPPPPKNGNTVSKHMCKNLIFTTEDPSNIENFFTIINAACIYTTSRPSRTSNRTERQRFHNYASQLMLDTTCETMIKESDELDYTKKKTTMFANWHLFTNIMPNNIQHPSDNDIITNFNLLSNTKNNKSMCYLIHANNDSTKGNSSSVFRLGPNKYFASLKHKENFDFNKYIEDPAAAVIIFGIKQNVLMEFPHPDFINNEIKSENIEFPVTIDPNIFNNDESFKHKQDKSSNNNEHFKHNKNCLILLKSSDNNNFYAAIMDIKLFFHTPFYSRRFFYFGKIISNTTSYLDNFQKSCKIHKIVNLMKT</sequence>
<keyword evidence="3" id="KW-1185">Reference proteome</keyword>
<reference evidence="2 3" key="1">
    <citation type="journal article" date="2007" name="J. Virol. Methods">
        <title>Development of a non-destructive PCR method for detection of the salivary gland hypertrophy virus (SGHV) in tsetse flies.</title>
        <authorList>
            <person name="Abd-Alla A."/>
            <person name="Bossin H."/>
            <person name="Cousserans F."/>
            <person name="Parker A."/>
            <person name="Bergoin M."/>
            <person name="Robinson A."/>
        </authorList>
    </citation>
    <scope>NUCLEOTIDE SEQUENCE [LARGE SCALE GENOMIC DNA]</scope>
    <source>
        <strain evidence="3">Isolate Glossina pallidipes/Ethiopia/Seibersdorf/-</strain>
    </source>
</reference>
<feature type="compositionally biased region" description="Low complexity" evidence="1">
    <location>
        <begin position="60"/>
        <end position="86"/>
    </location>
</feature>
<evidence type="ECO:0000313" key="2">
    <source>
        <dbReference type="EMBL" id="ABQ08782.1"/>
    </source>
</evidence>
<protein>
    <submittedName>
        <fullName evidence="2">Uncharacterized protein</fullName>
    </submittedName>
</protein>
<evidence type="ECO:0000313" key="3">
    <source>
        <dbReference type="Proteomes" id="UP000011301"/>
    </source>
</evidence>
<accession>B0YLG3</accession>
<reference evidence="2 3" key="2">
    <citation type="journal article" date="2008" name="J. Virol.">
        <title>Genome analysis of a Glossina pallidipes salivary gland hypertrophy virus reveals a novel, large, double-stranded circular DNA virus.</title>
        <authorList>
            <person name="Abd-Alla A.M."/>
            <person name="Cousserans F."/>
            <person name="Parker A.G."/>
            <person name="Jehle J.A."/>
            <person name="Parker N.J."/>
            <person name="Vlak J.M."/>
            <person name="Robinson A.S."/>
            <person name="Bergoin M."/>
        </authorList>
    </citation>
    <scope>NUCLEOTIDE SEQUENCE [LARGE SCALE GENOMIC DNA]</scope>
    <source>
        <strain evidence="3">Isolate Glossina pallidipes/Ethiopia/Seibersdorf/-</strain>
    </source>
</reference>
<feature type="compositionally biased region" description="Basic and acidic residues" evidence="1">
    <location>
        <begin position="250"/>
        <end position="261"/>
    </location>
</feature>
<name>B0YLG3_GHVS</name>
<dbReference type="KEGG" id="vg:5950896"/>
<feature type="compositionally biased region" description="Acidic residues" evidence="1">
    <location>
        <begin position="217"/>
        <end position="240"/>
    </location>
</feature>
<dbReference type="Proteomes" id="UP000011301">
    <property type="component" value="Segment"/>
</dbReference>
<feature type="region of interest" description="Disordered" evidence="1">
    <location>
        <begin position="197"/>
        <end position="261"/>
    </location>
</feature>
<proteinExistence type="predicted"/>
<organismHost>
    <name type="scientific">Glossina</name>
    <name type="common">tsetse flies</name>
    <dbReference type="NCBI Taxonomy" id="7393"/>
</organismHost>
<dbReference type="EMBL" id="EF568108">
    <property type="protein sequence ID" value="ABQ08782.1"/>
    <property type="molecule type" value="Genomic_DNA"/>
</dbReference>
<feature type="compositionally biased region" description="Low complexity" evidence="1">
    <location>
        <begin position="28"/>
        <end position="53"/>
    </location>
</feature>
<organism evidence="2 3">
    <name type="scientific">Glossina hytrovirus (isolate Glossina pallidipes/Ethiopia/Seibersdorf/-)</name>
    <name type="common">GHV</name>
    <dbReference type="NCBI Taxonomy" id="379529"/>
    <lineage>
        <taxon>Viruses</taxon>
        <taxon>Viruses incertae sedis</taxon>
        <taxon>Naldaviricetes</taxon>
        <taxon>Lefavirales</taxon>
        <taxon>Hytrosaviridae</taxon>
        <taxon>Glossinavirus</taxon>
        <taxon>Glossinavirus glopallidipedis</taxon>
    </lineage>
</organism>
<dbReference type="GeneID" id="5950896"/>
<feature type="compositionally biased region" description="Polar residues" evidence="1">
    <location>
        <begin position="1"/>
        <end position="13"/>
    </location>
</feature>